<dbReference type="OrthoDB" id="196195at2"/>
<dbReference type="CDD" id="cd01614">
    <property type="entry name" value="EutN_CcmL"/>
    <property type="match status" value="1"/>
</dbReference>
<evidence type="ECO:0000256" key="2">
    <source>
        <dbReference type="ARBA" id="ARBA00023669"/>
    </source>
</evidence>
<dbReference type="PANTHER" id="PTHR36539">
    <property type="entry name" value="ETHANOLAMINE UTILIZATION PROTEIN EUTN"/>
    <property type="match status" value="1"/>
</dbReference>
<proteinExistence type="predicted"/>
<gene>
    <name evidence="4" type="ORF">AB840_05595</name>
</gene>
<dbReference type="RefSeq" id="WP_048513850.1">
    <property type="nucleotide sequence ID" value="NZ_FUXD01000015.1"/>
</dbReference>
<protein>
    <submittedName>
        <fullName evidence="4">Ethanolamine utilization protein EutN</fullName>
    </submittedName>
</protein>
<dbReference type="Gene3D" id="2.40.50.220">
    <property type="entry name" value="EutN/Ccml"/>
    <property type="match status" value="1"/>
</dbReference>
<accession>A0A0J6ZPR5</accession>
<dbReference type="InterPro" id="IPR036677">
    <property type="entry name" value="EutN_CcmL_sf"/>
</dbReference>
<dbReference type="Proteomes" id="UP000036503">
    <property type="component" value="Unassembled WGS sequence"/>
</dbReference>
<name>A0A0J6ZPR5_9FIRM</name>
<evidence type="ECO:0000256" key="3">
    <source>
        <dbReference type="ARBA" id="ARBA00024446"/>
    </source>
</evidence>
<dbReference type="PROSITE" id="PS51932">
    <property type="entry name" value="BMV"/>
    <property type="match status" value="1"/>
</dbReference>
<dbReference type="PANTHER" id="PTHR36539:SF2">
    <property type="entry name" value="ETHANOLAMINE UTILIZATION PROTEIN"/>
    <property type="match status" value="1"/>
</dbReference>
<reference evidence="4 5" key="1">
    <citation type="submission" date="2015-06" db="EMBL/GenBank/DDBJ databases">
        <title>Draft genome sequence of beer spoilage bacterium Megasphaera cerevisiae type strain 20462.</title>
        <authorList>
            <person name="Kutumbaka K."/>
            <person name="Pasmowitz J."/>
            <person name="Mategko J."/>
            <person name="Reyes D."/>
            <person name="Friedrich A."/>
            <person name="Han S."/>
            <person name="Martens-Habbena W."/>
            <person name="Neal-McKinney J."/>
            <person name="Janagama H.K."/>
            <person name="Nadala C."/>
            <person name="Samadpour M."/>
        </authorList>
    </citation>
    <scope>NUCLEOTIDE SEQUENCE [LARGE SCALE GENOMIC DNA]</scope>
    <source>
        <strain evidence="4 5">DSM 20462</strain>
    </source>
</reference>
<sequence>MIAAKVIDSIWSTRKVDRLVGIKFMLVEVLGGTDAGRLLIAADLINAGIGERVIVSQGSAARQIFDQDNVPIDAVIIGIIDAECTF</sequence>
<comment type="subcellular location">
    <subcellularLocation>
        <location evidence="1">Carboxysome</location>
    </subcellularLocation>
</comment>
<evidence type="ECO:0000256" key="1">
    <source>
        <dbReference type="ARBA" id="ARBA00023587"/>
    </source>
</evidence>
<evidence type="ECO:0000313" key="4">
    <source>
        <dbReference type="EMBL" id="KMO86896.1"/>
    </source>
</evidence>
<evidence type="ECO:0000313" key="5">
    <source>
        <dbReference type="Proteomes" id="UP000036503"/>
    </source>
</evidence>
<comment type="caution">
    <text evidence="4">The sequence shown here is derived from an EMBL/GenBank/DDBJ whole genome shotgun (WGS) entry which is preliminary data.</text>
</comment>
<keyword evidence="5" id="KW-1185">Reference proteome</keyword>
<keyword evidence="3" id="KW-1283">Bacterial microcompartment</keyword>
<dbReference type="PATRIC" id="fig|1122219.3.peg.524"/>
<dbReference type="EMBL" id="LEKT01000013">
    <property type="protein sequence ID" value="KMO86896.1"/>
    <property type="molecule type" value="Genomic_DNA"/>
</dbReference>
<dbReference type="GO" id="GO:0031470">
    <property type="term" value="C:carboxysome"/>
    <property type="evidence" value="ECO:0007669"/>
    <property type="project" value="UniProtKB-SubCell"/>
</dbReference>
<dbReference type="Pfam" id="PF03319">
    <property type="entry name" value="EutN_CcmL"/>
    <property type="match status" value="1"/>
</dbReference>
<dbReference type="SUPFAM" id="SSF159133">
    <property type="entry name" value="EutN/CcmL-like"/>
    <property type="match status" value="1"/>
</dbReference>
<keyword evidence="2" id="KW-1282">Carboxysome</keyword>
<organism evidence="4 5">
    <name type="scientific">Megasphaera cerevisiae DSM 20462</name>
    <dbReference type="NCBI Taxonomy" id="1122219"/>
    <lineage>
        <taxon>Bacteria</taxon>
        <taxon>Bacillati</taxon>
        <taxon>Bacillota</taxon>
        <taxon>Negativicutes</taxon>
        <taxon>Veillonellales</taxon>
        <taxon>Veillonellaceae</taxon>
        <taxon>Megasphaera</taxon>
    </lineage>
</organism>
<dbReference type="InParanoid" id="A0A0J6ZPR5"/>
<dbReference type="AlphaFoldDB" id="A0A0J6ZPR5"/>
<dbReference type="InterPro" id="IPR004992">
    <property type="entry name" value="EutN_CcmL"/>
</dbReference>